<evidence type="ECO:0000256" key="5">
    <source>
        <dbReference type="ARBA" id="ARBA00022737"/>
    </source>
</evidence>
<dbReference type="PROSITE" id="PS50234">
    <property type="entry name" value="VWFA"/>
    <property type="match status" value="7"/>
</dbReference>
<feature type="compositionally biased region" description="Basic and acidic residues" evidence="8">
    <location>
        <begin position="1609"/>
        <end position="1620"/>
    </location>
</feature>
<evidence type="ECO:0000256" key="6">
    <source>
        <dbReference type="ARBA" id="ARBA00022889"/>
    </source>
</evidence>
<evidence type="ECO:0000256" key="7">
    <source>
        <dbReference type="ARBA" id="ARBA00023119"/>
    </source>
</evidence>
<protein>
    <submittedName>
        <fullName evidence="11">Collagen alpha-3VI chain-like</fullName>
    </submittedName>
</protein>
<keyword evidence="6" id="KW-0130">Cell adhesion</keyword>
<feature type="domain" description="VWFA" evidence="10">
    <location>
        <begin position="1081"/>
        <end position="1254"/>
    </location>
</feature>
<feature type="compositionally biased region" description="Pro residues" evidence="8">
    <location>
        <begin position="1725"/>
        <end position="1734"/>
    </location>
</feature>
<feature type="compositionally biased region" description="Gly residues" evidence="8">
    <location>
        <begin position="1634"/>
        <end position="1643"/>
    </location>
</feature>
<dbReference type="FunFam" id="3.40.50.410:FF:000003">
    <property type="entry name" value="Collagen type VI alpha 3 chain"/>
    <property type="match status" value="4"/>
</dbReference>
<feature type="domain" description="VWFA" evidence="10">
    <location>
        <begin position="36"/>
        <end position="212"/>
    </location>
</feature>
<evidence type="ECO:0000256" key="8">
    <source>
        <dbReference type="SAM" id="MobiDB-lite"/>
    </source>
</evidence>
<dbReference type="Pfam" id="PF01391">
    <property type="entry name" value="Collagen"/>
    <property type="match status" value="1"/>
</dbReference>
<feature type="domain" description="VWFA" evidence="10">
    <location>
        <begin position="635"/>
        <end position="806"/>
    </location>
</feature>
<dbReference type="InterPro" id="IPR050525">
    <property type="entry name" value="ECM_Assembly_Org"/>
</dbReference>
<feature type="compositionally biased region" description="Basic and acidic residues" evidence="8">
    <location>
        <begin position="1737"/>
        <end position="1752"/>
    </location>
</feature>
<organism evidence="11 12">
    <name type="scientific">Crotalus adamanteus</name>
    <name type="common">Eastern diamondback rattlesnake</name>
    <dbReference type="NCBI Taxonomy" id="8729"/>
    <lineage>
        <taxon>Eukaryota</taxon>
        <taxon>Metazoa</taxon>
        <taxon>Chordata</taxon>
        <taxon>Craniata</taxon>
        <taxon>Vertebrata</taxon>
        <taxon>Euteleostomi</taxon>
        <taxon>Lepidosauria</taxon>
        <taxon>Squamata</taxon>
        <taxon>Bifurcata</taxon>
        <taxon>Unidentata</taxon>
        <taxon>Episquamata</taxon>
        <taxon>Toxicofera</taxon>
        <taxon>Serpentes</taxon>
        <taxon>Colubroidea</taxon>
        <taxon>Viperidae</taxon>
        <taxon>Crotalinae</taxon>
        <taxon>Crotalus</taxon>
    </lineage>
</organism>
<dbReference type="FunFam" id="3.40.50.410:FF:000022">
    <property type="entry name" value="Collagen type VI alpha 3 chain"/>
    <property type="match status" value="1"/>
</dbReference>
<evidence type="ECO:0000313" key="12">
    <source>
        <dbReference type="Proteomes" id="UP001474421"/>
    </source>
</evidence>
<feature type="domain" description="VWFA" evidence="10">
    <location>
        <begin position="882"/>
        <end position="1059"/>
    </location>
</feature>
<feature type="chain" id="PRO_5043486236" evidence="9">
    <location>
        <begin position="26"/>
        <end position="1835"/>
    </location>
</feature>
<dbReference type="FunFam" id="3.40.50.410:FF:000037">
    <property type="entry name" value="Collagen type VI alpha 3 chain"/>
    <property type="match status" value="1"/>
</dbReference>
<dbReference type="InterPro" id="IPR036465">
    <property type="entry name" value="vWFA_dom_sf"/>
</dbReference>
<dbReference type="PANTHER" id="PTHR24020">
    <property type="entry name" value="COLLAGEN ALPHA"/>
    <property type="match status" value="1"/>
</dbReference>
<dbReference type="Pfam" id="PF00092">
    <property type="entry name" value="VWA"/>
    <property type="match status" value="7"/>
</dbReference>
<feature type="signal peptide" evidence="9">
    <location>
        <begin position="1"/>
        <end position="25"/>
    </location>
</feature>
<comment type="caution">
    <text evidence="11">The sequence shown here is derived from an EMBL/GenBank/DDBJ whole genome shotgun (WGS) entry which is preliminary data.</text>
</comment>
<proteinExistence type="predicted"/>
<gene>
    <name evidence="11" type="ORF">NXF25_002145</name>
</gene>
<feature type="domain" description="VWFA" evidence="10">
    <location>
        <begin position="437"/>
        <end position="614"/>
    </location>
</feature>
<dbReference type="InterPro" id="IPR008160">
    <property type="entry name" value="Collagen"/>
</dbReference>
<evidence type="ECO:0000256" key="2">
    <source>
        <dbReference type="ARBA" id="ARBA00022525"/>
    </source>
</evidence>
<dbReference type="GO" id="GO:0007155">
    <property type="term" value="P:cell adhesion"/>
    <property type="evidence" value="ECO:0007669"/>
    <property type="project" value="UniProtKB-KW"/>
</dbReference>
<evidence type="ECO:0000259" key="10">
    <source>
        <dbReference type="PROSITE" id="PS50234"/>
    </source>
</evidence>
<dbReference type="SUPFAM" id="SSF53300">
    <property type="entry name" value="vWA-like"/>
    <property type="match status" value="7"/>
</dbReference>
<feature type="compositionally biased region" description="Gly residues" evidence="8">
    <location>
        <begin position="1694"/>
        <end position="1703"/>
    </location>
</feature>
<dbReference type="SMART" id="SM00327">
    <property type="entry name" value="VWA"/>
    <property type="match status" value="7"/>
</dbReference>
<evidence type="ECO:0000256" key="1">
    <source>
        <dbReference type="ARBA" id="ARBA00004498"/>
    </source>
</evidence>
<sequence>MKKYHHLIFATICCLLLSGNHEADAQQKETTQESADIIFLIDGSKNGAVTFSAIRDFIANLIERLSVGAELIRIGVVMFSDEPRTVFSLNSYTQKVDILEAVKALSILGGEEANIGDALDFVMQNHFTHSGGSRIEEGVPQILVLISSIESSDDIREGVLAMKQASIFSFCIGVQNADNAELQQIATDASFIFTALDTRNLGELQELLLPNIVGVAQRLILLDAPTILTEVVEVNKRDIVFLIDGSTALGSAPFNAIRDFVAKIINRMEIGPDLIQVAVAQYADSVRPEFYFNSFQTKKDIVTNVRKIKPMGGTTLNTGSALRFVKDNFFTSAAGARIDEGVLPMLILITGSVSRDDVVQPTQEIKKNGIVVLAVGARNADRTELEKIAYEPSLVFTPTEFRTVALTVIIPDVLSSIRSLPIKILETPSREVVIKRDIVFLLDGSVNVGNTNFPYVRDFLVNLVNSLDVGIDDVRIGLVQFSENPKTEFFLNSFLTKADVLSRLRQLRLQGGSILNSGAALDFVHSNHFTETGGSRKDENVPQVLVFLAAGPSADAFQDAANALTRARVLTFCVGVRNAKLAELQQIAFNPQTVYFKDEFSSLPALPQEMISSLTTYISGDVEEITITLTENKMDILFLIDGSMNVAGQFPAIREFVFQIISDLTVRPDVVRVSVAQFSDNVNVEFNFDVPSKIEILQKVRKMRMKGGRLLNIGAALDYAIKNIFVRHAGSRIEEDVPQFLVLLVAGRSDDIVDKSADTLKQIGVITFVIQTKTSDPVELERIVYAPQFILKADTLSQIGDIQPEIVNLLKTIELKPQADTKKDVVFLIDGSQFAISEFPSICEFIERLVNNMNVGSDATRQIQKIIADTSRPPDIDSEAKDIIFLVDSSDDVRPDGLAHIRDFIYRIVQQLDIQPSKVRIAVVQFSNEVFPEFDLKAYLTKESVLQAIRRLRHKGGTPLNVGKALDHVVKTLFIRSAGSRREDGVSQHLVLLLGGRSQDDIIRPSILVQNSGISTLGIGTRQVDSAELQRITSNPKTAFIVRDFTEIPAIEKRVLATLKAQPEPTELPTDVIAVDKKQGDIVFLLDSSINFGRDNFPNVVEFIHDLIDAIYDEGDSIRVGLVQYNSDVSDEFFLKDFSDKEHILEAVKKIAYKGGRIANTGAGVKHIQVKHFVKEAGSRKDQNVPQIAVIVTAGKPEDDGEAAVLGLSQSGVKVFAVGVKNIDLNEITKLSSDSTTAFRASTPQVLSELNEAVLVTLNDVMREQLCRGVVEVSRDCNLDVIFGFDVSDTVQGQNIFSVQRMLESTVEDILNRISQMQKISCTPNQAPTVRVAFLAQTPSGVVEAFDFSEYQPELFEKFQALRNDGPYVFTADTLKSYQDKFKTAPTGSTKVVIHLTDGIDGAMGPLAAASANLKKEGVKALILVGLERVSSFEEAMKLEFGRGFTYNRPLQVNQLDLDFEVAEQLDNIAERSCCAVPCKCSGQRGDRGFPGTVGPKGIPGENGYRGYPGDEGGLGERGPPGINGTQGFQGCPGERGMKGGRGFPGEKGELGENGLDGIDGEEGERGFPGVPGERGSPGRQGGRGSKGEIGDPGDHGLRGNPGSVGTDSSDRGLKGEKGELGSAGEPGRNGPRGDAGGAGRDGALGRRGPPGIKGNKGALGSLGFNGEQGIKGPQGPPGTTGIPGLQGELGLPGQRGAGGPVGVVGERGRSGPLGKKGDAGEPGPKGPIGPPGPRGETGDDGRDGVGKEGPKGRTGQPGFPGYPGPRGVPGDHGDDGKPGPKGSSGERGHSGEPGQRGQKGESGYPGPLGFMGSKGESRDLAVMVQKNVLFIQLN</sequence>
<name>A0AAW1CB88_CROAD</name>
<evidence type="ECO:0000313" key="11">
    <source>
        <dbReference type="EMBL" id="KAK9410970.1"/>
    </source>
</evidence>
<dbReference type="PANTHER" id="PTHR24020:SF13">
    <property type="entry name" value="COLLAGEN ALPHA-3(VI) CHAIN"/>
    <property type="match status" value="1"/>
</dbReference>
<feature type="domain" description="VWFA" evidence="10">
    <location>
        <begin position="238"/>
        <end position="417"/>
    </location>
</feature>
<evidence type="ECO:0000256" key="3">
    <source>
        <dbReference type="ARBA" id="ARBA00022530"/>
    </source>
</evidence>
<dbReference type="Gene3D" id="3.40.50.410">
    <property type="entry name" value="von Willebrand factor, type A domain"/>
    <property type="match status" value="7"/>
</dbReference>
<dbReference type="FunFam" id="3.40.50.410:FF:000035">
    <property type="entry name" value="collagen alpha-3(VI) chain isoform X3"/>
    <property type="match status" value="1"/>
</dbReference>
<dbReference type="EMBL" id="JAOTOJ010000001">
    <property type="protein sequence ID" value="KAK9410970.1"/>
    <property type="molecule type" value="Genomic_DNA"/>
</dbReference>
<feature type="compositionally biased region" description="Low complexity" evidence="8">
    <location>
        <begin position="1668"/>
        <end position="1693"/>
    </location>
</feature>
<evidence type="ECO:0000256" key="4">
    <source>
        <dbReference type="ARBA" id="ARBA00022729"/>
    </source>
</evidence>
<accession>A0AAW1CB88</accession>
<dbReference type="PRINTS" id="PR00453">
    <property type="entry name" value="VWFADOMAIN"/>
</dbReference>
<keyword evidence="4 9" id="KW-0732">Signal</keyword>
<reference evidence="11 12" key="1">
    <citation type="journal article" date="2024" name="Proc. Natl. Acad. Sci. U.S.A.">
        <title>The genetic regulatory architecture and epigenomic basis for age-related changes in rattlesnake venom.</title>
        <authorList>
            <person name="Hogan M.P."/>
            <person name="Holding M.L."/>
            <person name="Nystrom G.S."/>
            <person name="Colston T.J."/>
            <person name="Bartlett D.A."/>
            <person name="Mason A.J."/>
            <person name="Ellsworth S.A."/>
            <person name="Rautsaw R.M."/>
            <person name="Lawrence K.C."/>
            <person name="Strickland J.L."/>
            <person name="He B."/>
            <person name="Fraser P."/>
            <person name="Margres M.J."/>
            <person name="Gilbert D.M."/>
            <person name="Gibbs H.L."/>
            <person name="Parkinson C.L."/>
            <person name="Rokyta D.R."/>
        </authorList>
    </citation>
    <scope>NUCLEOTIDE SEQUENCE [LARGE SCALE GENOMIC DNA]</scope>
    <source>
        <strain evidence="11">DRR0105</strain>
    </source>
</reference>
<feature type="domain" description="VWFA" evidence="10">
    <location>
        <begin position="1280"/>
        <end position="1469"/>
    </location>
</feature>
<keyword evidence="3" id="KW-0272">Extracellular matrix</keyword>
<comment type="subcellular location">
    <subcellularLocation>
        <location evidence="1">Secreted</location>
        <location evidence="1">Extracellular space</location>
        <location evidence="1">Extracellular matrix</location>
    </subcellularLocation>
</comment>
<keyword evidence="5" id="KW-0677">Repeat</keyword>
<dbReference type="InterPro" id="IPR002035">
    <property type="entry name" value="VWF_A"/>
</dbReference>
<feature type="compositionally biased region" description="Gly residues" evidence="8">
    <location>
        <begin position="1510"/>
        <end position="1519"/>
    </location>
</feature>
<keyword evidence="7 11" id="KW-0176">Collagen</keyword>
<keyword evidence="2" id="KW-0964">Secreted</keyword>
<dbReference type="GO" id="GO:0005581">
    <property type="term" value="C:collagen trimer"/>
    <property type="evidence" value="ECO:0007669"/>
    <property type="project" value="UniProtKB-KW"/>
</dbReference>
<keyword evidence="12" id="KW-1185">Reference proteome</keyword>
<evidence type="ECO:0000256" key="9">
    <source>
        <dbReference type="SAM" id="SignalP"/>
    </source>
</evidence>
<feature type="region of interest" description="Disordered" evidence="8">
    <location>
        <begin position="1492"/>
        <end position="1813"/>
    </location>
</feature>
<dbReference type="Proteomes" id="UP001474421">
    <property type="component" value="Unassembled WGS sequence"/>
</dbReference>
<feature type="compositionally biased region" description="Basic and acidic residues" evidence="8">
    <location>
        <begin position="1586"/>
        <end position="1598"/>
    </location>
</feature>
<feature type="compositionally biased region" description="Basic and acidic residues" evidence="8">
    <location>
        <begin position="1770"/>
        <end position="1791"/>
    </location>
</feature>